<reference evidence="1" key="2">
    <citation type="submission" date="2024-10" db="UniProtKB">
        <authorList>
            <consortium name="EnsemblProtists"/>
        </authorList>
    </citation>
    <scope>IDENTIFICATION</scope>
</reference>
<dbReference type="GeneID" id="17282756"/>
<proteinExistence type="predicted"/>
<name>A0A0D3KP01_EMIH1</name>
<dbReference type="Proteomes" id="UP000013827">
    <property type="component" value="Unassembled WGS sequence"/>
</dbReference>
<organism evidence="1 2">
    <name type="scientific">Emiliania huxleyi (strain CCMP1516)</name>
    <dbReference type="NCBI Taxonomy" id="280463"/>
    <lineage>
        <taxon>Eukaryota</taxon>
        <taxon>Haptista</taxon>
        <taxon>Haptophyta</taxon>
        <taxon>Prymnesiophyceae</taxon>
        <taxon>Isochrysidales</taxon>
        <taxon>Noelaerhabdaceae</taxon>
        <taxon>Emiliania</taxon>
    </lineage>
</organism>
<dbReference type="KEGG" id="ehx:EMIHUDRAFT_225334"/>
<protein>
    <submittedName>
        <fullName evidence="1">Uncharacterized protein</fullName>
    </submittedName>
</protein>
<dbReference type="EnsemblProtists" id="EOD37486">
    <property type="protein sequence ID" value="EOD37486"/>
    <property type="gene ID" value="EMIHUDRAFT_225334"/>
</dbReference>
<sequence length="87" mass="9881">MHGDRFRKTICPNVVPSPFIACGEDIWQAEPLEVNGGKVEEVMKSSRRGEVDAAFRKKALELLDNTGRFRIWRTRDPSIVPLSTVRV</sequence>
<dbReference type="HOGENOM" id="CLU_2488123_0_0_1"/>
<evidence type="ECO:0000313" key="1">
    <source>
        <dbReference type="EnsemblProtists" id="EOD37486"/>
    </source>
</evidence>
<keyword evidence="2" id="KW-1185">Reference proteome</keyword>
<reference evidence="2" key="1">
    <citation type="journal article" date="2013" name="Nature">
        <title>Pan genome of the phytoplankton Emiliania underpins its global distribution.</title>
        <authorList>
            <person name="Read B.A."/>
            <person name="Kegel J."/>
            <person name="Klute M.J."/>
            <person name="Kuo A."/>
            <person name="Lefebvre S.C."/>
            <person name="Maumus F."/>
            <person name="Mayer C."/>
            <person name="Miller J."/>
            <person name="Monier A."/>
            <person name="Salamov A."/>
            <person name="Young J."/>
            <person name="Aguilar M."/>
            <person name="Claverie J.M."/>
            <person name="Frickenhaus S."/>
            <person name="Gonzalez K."/>
            <person name="Herman E.K."/>
            <person name="Lin Y.C."/>
            <person name="Napier J."/>
            <person name="Ogata H."/>
            <person name="Sarno A.F."/>
            <person name="Shmutz J."/>
            <person name="Schroeder D."/>
            <person name="de Vargas C."/>
            <person name="Verret F."/>
            <person name="von Dassow P."/>
            <person name="Valentin K."/>
            <person name="Van de Peer Y."/>
            <person name="Wheeler G."/>
            <person name="Dacks J.B."/>
            <person name="Delwiche C.F."/>
            <person name="Dyhrman S.T."/>
            <person name="Glockner G."/>
            <person name="John U."/>
            <person name="Richards T."/>
            <person name="Worden A.Z."/>
            <person name="Zhang X."/>
            <person name="Grigoriev I.V."/>
            <person name="Allen A.E."/>
            <person name="Bidle K."/>
            <person name="Borodovsky M."/>
            <person name="Bowler C."/>
            <person name="Brownlee C."/>
            <person name="Cock J.M."/>
            <person name="Elias M."/>
            <person name="Gladyshev V.N."/>
            <person name="Groth M."/>
            <person name="Guda C."/>
            <person name="Hadaegh A."/>
            <person name="Iglesias-Rodriguez M.D."/>
            <person name="Jenkins J."/>
            <person name="Jones B.M."/>
            <person name="Lawson T."/>
            <person name="Leese F."/>
            <person name="Lindquist E."/>
            <person name="Lobanov A."/>
            <person name="Lomsadze A."/>
            <person name="Malik S.B."/>
            <person name="Marsh M.E."/>
            <person name="Mackinder L."/>
            <person name="Mock T."/>
            <person name="Mueller-Roeber B."/>
            <person name="Pagarete A."/>
            <person name="Parker M."/>
            <person name="Probert I."/>
            <person name="Quesneville H."/>
            <person name="Raines C."/>
            <person name="Rensing S.A."/>
            <person name="Riano-Pachon D.M."/>
            <person name="Richier S."/>
            <person name="Rokitta S."/>
            <person name="Shiraiwa Y."/>
            <person name="Soanes D.M."/>
            <person name="van der Giezen M."/>
            <person name="Wahlund T.M."/>
            <person name="Williams B."/>
            <person name="Wilson W."/>
            <person name="Wolfe G."/>
            <person name="Wurch L.L."/>
        </authorList>
    </citation>
    <scope>NUCLEOTIDE SEQUENCE</scope>
</reference>
<evidence type="ECO:0000313" key="2">
    <source>
        <dbReference type="Proteomes" id="UP000013827"/>
    </source>
</evidence>
<dbReference type="RefSeq" id="XP_005789915.1">
    <property type="nucleotide sequence ID" value="XM_005789858.1"/>
</dbReference>
<dbReference type="AlphaFoldDB" id="A0A0D3KP01"/>
<accession>A0A0D3KP01</accession>
<dbReference type="PaxDb" id="2903-EOD37486"/>